<evidence type="ECO:0000313" key="3">
    <source>
        <dbReference type="Proteomes" id="UP001209878"/>
    </source>
</evidence>
<keyword evidence="3" id="KW-1185">Reference proteome</keyword>
<sequence>MAESATAAAQQAQQSSSRIRLNIKIKAPVVIVPQGSNNNNAIVVDLGNIAIGNVFKGPDVGHRDVGGVSAPGASVPGAFGGAQPLHPVITMSEGDLKTLMGMLNENLAEGQPAERSEAPQALPPTTVAAGMMSGPRPAPHHSSHRYDVRSKPCPPPQ</sequence>
<proteinExistence type="predicted"/>
<name>A0AAD9KQT7_RIDPI</name>
<evidence type="ECO:0000256" key="1">
    <source>
        <dbReference type="SAM" id="MobiDB-lite"/>
    </source>
</evidence>
<dbReference type="Proteomes" id="UP001209878">
    <property type="component" value="Unassembled WGS sequence"/>
</dbReference>
<evidence type="ECO:0000313" key="2">
    <source>
        <dbReference type="EMBL" id="KAK2175846.1"/>
    </source>
</evidence>
<comment type="caution">
    <text evidence="2">The sequence shown here is derived from an EMBL/GenBank/DDBJ whole genome shotgun (WGS) entry which is preliminary data.</text>
</comment>
<dbReference type="EMBL" id="JAODUO010000702">
    <property type="protein sequence ID" value="KAK2175846.1"/>
    <property type="molecule type" value="Genomic_DNA"/>
</dbReference>
<protein>
    <submittedName>
        <fullName evidence="2">Uncharacterized protein</fullName>
    </submittedName>
</protein>
<feature type="region of interest" description="Disordered" evidence="1">
    <location>
        <begin position="109"/>
        <end position="157"/>
    </location>
</feature>
<gene>
    <name evidence="2" type="ORF">NP493_702g01022</name>
</gene>
<accession>A0AAD9KQT7</accession>
<dbReference type="AlphaFoldDB" id="A0AAD9KQT7"/>
<reference evidence="2" key="1">
    <citation type="journal article" date="2023" name="Mol. Biol. Evol.">
        <title>Third-Generation Sequencing Reveals the Adaptive Role of the Epigenome in Three Deep-Sea Polychaetes.</title>
        <authorList>
            <person name="Perez M."/>
            <person name="Aroh O."/>
            <person name="Sun Y."/>
            <person name="Lan Y."/>
            <person name="Juniper S.K."/>
            <person name="Young C.R."/>
            <person name="Angers B."/>
            <person name="Qian P.Y."/>
        </authorList>
    </citation>
    <scope>NUCLEOTIDE SEQUENCE</scope>
    <source>
        <strain evidence="2">R07B-5</strain>
    </source>
</reference>
<organism evidence="2 3">
    <name type="scientific">Ridgeia piscesae</name>
    <name type="common">Tubeworm</name>
    <dbReference type="NCBI Taxonomy" id="27915"/>
    <lineage>
        <taxon>Eukaryota</taxon>
        <taxon>Metazoa</taxon>
        <taxon>Spiralia</taxon>
        <taxon>Lophotrochozoa</taxon>
        <taxon>Annelida</taxon>
        <taxon>Polychaeta</taxon>
        <taxon>Sedentaria</taxon>
        <taxon>Canalipalpata</taxon>
        <taxon>Sabellida</taxon>
        <taxon>Siboglinidae</taxon>
        <taxon>Ridgeia</taxon>
    </lineage>
</organism>